<feature type="region of interest" description="Disordered" evidence="1">
    <location>
        <begin position="1"/>
        <end position="23"/>
    </location>
</feature>
<dbReference type="InParanoid" id="E3J4S6"/>
<dbReference type="eggNOG" id="COG3420">
    <property type="taxonomic scope" value="Bacteria"/>
</dbReference>
<keyword evidence="4" id="KW-1185">Reference proteome</keyword>
<dbReference type="SMART" id="SM00710">
    <property type="entry name" value="PbH1"/>
    <property type="match status" value="7"/>
</dbReference>
<dbReference type="SUPFAM" id="SSF51126">
    <property type="entry name" value="Pectin lyase-like"/>
    <property type="match status" value="1"/>
</dbReference>
<dbReference type="Proteomes" id="UP000002484">
    <property type="component" value="Chromosome"/>
</dbReference>
<dbReference type="InterPro" id="IPR011050">
    <property type="entry name" value="Pectin_lyase_fold/virulence"/>
</dbReference>
<gene>
    <name evidence="3" type="ordered locus">FraEuI1c_0157</name>
</gene>
<dbReference type="STRING" id="298654.FraEuI1c_0157"/>
<dbReference type="Pfam" id="PF13229">
    <property type="entry name" value="Beta_helix"/>
    <property type="match status" value="1"/>
</dbReference>
<dbReference type="InterPro" id="IPR039448">
    <property type="entry name" value="Beta_helix"/>
</dbReference>
<accession>E3J4S6</accession>
<dbReference type="AlphaFoldDB" id="E3J4S6"/>
<proteinExistence type="predicted"/>
<evidence type="ECO:0000256" key="1">
    <source>
        <dbReference type="SAM" id="MobiDB-lite"/>
    </source>
</evidence>
<feature type="compositionally biased region" description="Polar residues" evidence="1">
    <location>
        <begin position="1"/>
        <end position="11"/>
    </location>
</feature>
<reference evidence="3 4" key="1">
    <citation type="submission" date="2010-10" db="EMBL/GenBank/DDBJ databases">
        <title>Complete sequence of Frankia sp. EuI1c.</title>
        <authorList>
            <consortium name="US DOE Joint Genome Institute"/>
            <person name="Lucas S."/>
            <person name="Copeland A."/>
            <person name="Lapidus A."/>
            <person name="Cheng J.-F."/>
            <person name="Bruce D."/>
            <person name="Goodwin L."/>
            <person name="Pitluck S."/>
            <person name="Chertkov O."/>
            <person name="Detter J.C."/>
            <person name="Han C."/>
            <person name="Tapia R."/>
            <person name="Land M."/>
            <person name="Hauser L."/>
            <person name="Jeffries C."/>
            <person name="Kyrpides N."/>
            <person name="Ivanova N."/>
            <person name="Mikhailova N."/>
            <person name="Beauchemin N."/>
            <person name="Sen A."/>
            <person name="Sur S.A."/>
            <person name="Gtari M."/>
            <person name="Wall L."/>
            <person name="Tisa L."/>
            <person name="Woyke T."/>
        </authorList>
    </citation>
    <scope>NUCLEOTIDE SEQUENCE [LARGE SCALE GENOMIC DNA]</scope>
    <source>
        <strain evidence="4">DSM 45817 / CECT 9037 / EuI1c</strain>
    </source>
</reference>
<dbReference type="Gene3D" id="2.160.20.10">
    <property type="entry name" value="Single-stranded right-handed beta-helix, Pectin lyase-like"/>
    <property type="match status" value="1"/>
</dbReference>
<organism evidence="3 4">
    <name type="scientific">Pseudofrankia inefficax (strain DSM 45817 / CECT 9037 / DDB 130130 / EuI1c)</name>
    <name type="common">Frankia inefficax</name>
    <dbReference type="NCBI Taxonomy" id="298654"/>
    <lineage>
        <taxon>Bacteria</taxon>
        <taxon>Bacillati</taxon>
        <taxon>Actinomycetota</taxon>
        <taxon>Actinomycetes</taxon>
        <taxon>Frankiales</taxon>
        <taxon>Frankiaceae</taxon>
        <taxon>Pseudofrankia</taxon>
    </lineage>
</organism>
<protein>
    <recommendedName>
        <fullName evidence="2">Right handed beta helix domain-containing protein</fullName>
    </recommendedName>
</protein>
<dbReference type="KEGG" id="fri:FraEuI1c_0157"/>
<dbReference type="EMBL" id="CP002299">
    <property type="protein sequence ID" value="ADP78245.1"/>
    <property type="molecule type" value="Genomic_DNA"/>
</dbReference>
<dbReference type="InterPro" id="IPR012334">
    <property type="entry name" value="Pectin_lyas_fold"/>
</dbReference>
<evidence type="ECO:0000313" key="4">
    <source>
        <dbReference type="Proteomes" id="UP000002484"/>
    </source>
</evidence>
<name>E3J4S6_PSEI1</name>
<sequence>MRTAVSVTSRMTPVGLPSARPLAGPRLARRAGPGAAALALGVLGLTVVGAPGAAQATACAGQVRYAATTNTLYLTSGTATPTEIKAACPAAPLTLTNPASNTWELDADLVVQNGASLLLHGAAAGGDVNVLRLRSPADALKTHVSTITAQYGDLDLSSVTVTSWDPDTAAPDTNPTLPAGAPADARGRAFIRAVSYLDGSTPRESRLDIVNSDVSNLGWYDAESYGVSYKGRGCDASHLSVCAALNVYGSEKNSHFHQNYMGTYLYDGYQLAFTGNEYDHNVMYGLDGHDDSDYLTITHNHFHDNGDHGVICSQRCDHLTIEDNESDHNGIPPFAFPDDQDVSDNQVHGIMLHRGITDSVVADNYVHDQPNGAGIAVFDSVGNVVRNNTVTRAKYGLRFSVGATGTRLLGNSVTSSGKYAVYTYKGNDVPTYSTASGRPTNLYFAGNTLNSGSGVALQINDADGTTFAGNTITGTTQTRDSTGTTFS</sequence>
<dbReference type="HOGENOM" id="CLU_636062_0_0_11"/>
<feature type="domain" description="Right handed beta helix" evidence="2">
    <location>
        <begin position="252"/>
        <end position="412"/>
    </location>
</feature>
<evidence type="ECO:0000313" key="3">
    <source>
        <dbReference type="EMBL" id="ADP78245.1"/>
    </source>
</evidence>
<dbReference type="InterPro" id="IPR006626">
    <property type="entry name" value="PbH1"/>
</dbReference>
<evidence type="ECO:0000259" key="2">
    <source>
        <dbReference type="Pfam" id="PF13229"/>
    </source>
</evidence>